<dbReference type="GO" id="GO:0005634">
    <property type="term" value="C:nucleus"/>
    <property type="evidence" value="ECO:0007669"/>
    <property type="project" value="TreeGrafter"/>
</dbReference>
<evidence type="ECO:0000256" key="1">
    <source>
        <dbReference type="SAM" id="MobiDB-lite"/>
    </source>
</evidence>
<dbReference type="PANTHER" id="PTHR10629">
    <property type="entry name" value="CYTOSINE-SPECIFIC METHYLTRANSFERASE"/>
    <property type="match status" value="1"/>
</dbReference>
<feature type="compositionally biased region" description="Acidic residues" evidence="1">
    <location>
        <begin position="72"/>
        <end position="81"/>
    </location>
</feature>
<dbReference type="InterPro" id="IPR016197">
    <property type="entry name" value="Chromo-like_dom_sf"/>
</dbReference>
<feature type="compositionally biased region" description="Basic and acidic residues" evidence="1">
    <location>
        <begin position="58"/>
        <end position="71"/>
    </location>
</feature>
<dbReference type="GO" id="GO:0044027">
    <property type="term" value="P:negative regulation of gene expression via chromosomal CpG island methylation"/>
    <property type="evidence" value="ECO:0007669"/>
    <property type="project" value="TreeGrafter"/>
</dbReference>
<dbReference type="PANTHER" id="PTHR10629:SF50">
    <property type="entry name" value="DNA (CYTOSINE-5)-METHYLTRANSFERASE CMT3"/>
    <property type="match status" value="1"/>
</dbReference>
<dbReference type="InterPro" id="IPR029063">
    <property type="entry name" value="SAM-dependent_MTases_sf"/>
</dbReference>
<dbReference type="EMBL" id="AMZH03014437">
    <property type="protein sequence ID" value="RRT47635.1"/>
    <property type="molecule type" value="Genomic_DNA"/>
</dbReference>
<sequence>MAMTTAAEERRSRRLKRAAAADGGVGAAETSESGSQRKRRATGAAVLAPVLHQSAKTGRGEGEEERCYRAQDEEEEEELESKEEGAGRRMQSPKKRIGHSKKSKKEERLESCFVGNPIPEAEAKKLWPERYQRKVRNEKAEDFLALLIEWEKLCEKYNVIGNQVQEEIDSNGLDGEELNDPKVRWKGYGPSDDTWEPVEGLRYIQVGNAVAVPVARALGYALCQALKGSGSPEPLFVLPRKFPAVDRGSSSTPKEAADGA</sequence>
<protein>
    <recommendedName>
        <fullName evidence="4">Chromo domain-containing protein</fullName>
    </recommendedName>
</protein>
<dbReference type="Proteomes" id="UP000287651">
    <property type="component" value="Unassembled WGS sequence"/>
</dbReference>
<reference evidence="2 3" key="1">
    <citation type="journal article" date="2014" name="Agronomy (Basel)">
        <title>A Draft Genome Sequence for Ensete ventricosum, the Drought-Tolerant Tree Against Hunger.</title>
        <authorList>
            <person name="Harrison J."/>
            <person name="Moore K.A."/>
            <person name="Paszkiewicz K."/>
            <person name="Jones T."/>
            <person name="Grant M."/>
            <person name="Ambacheew D."/>
            <person name="Muzemil S."/>
            <person name="Studholme D.J."/>
        </authorList>
    </citation>
    <scope>NUCLEOTIDE SEQUENCE [LARGE SCALE GENOMIC DNA]</scope>
</reference>
<evidence type="ECO:0008006" key="4">
    <source>
        <dbReference type="Google" id="ProtNLM"/>
    </source>
</evidence>
<gene>
    <name evidence="2" type="ORF">B296_00014030</name>
</gene>
<dbReference type="GO" id="GO:0003677">
    <property type="term" value="F:DNA binding"/>
    <property type="evidence" value="ECO:0007669"/>
    <property type="project" value="TreeGrafter"/>
</dbReference>
<name>A0A426Y7D9_ENSVE</name>
<feature type="region of interest" description="Disordered" evidence="1">
    <location>
        <begin position="1"/>
        <end position="110"/>
    </location>
</feature>
<evidence type="ECO:0000313" key="3">
    <source>
        <dbReference type="Proteomes" id="UP000287651"/>
    </source>
</evidence>
<comment type="caution">
    <text evidence="2">The sequence shown here is derived from an EMBL/GenBank/DDBJ whole genome shotgun (WGS) entry which is preliminary data.</text>
</comment>
<dbReference type="AlphaFoldDB" id="A0A426Y7D9"/>
<dbReference type="InterPro" id="IPR050390">
    <property type="entry name" value="C5-Methyltransferase"/>
</dbReference>
<feature type="compositionally biased region" description="Basic residues" evidence="1">
    <location>
        <begin position="91"/>
        <end position="103"/>
    </location>
</feature>
<accession>A0A426Y7D9</accession>
<evidence type="ECO:0000313" key="2">
    <source>
        <dbReference type="EMBL" id="RRT47635.1"/>
    </source>
</evidence>
<dbReference type="SUPFAM" id="SSF54160">
    <property type="entry name" value="Chromo domain-like"/>
    <property type="match status" value="1"/>
</dbReference>
<dbReference type="Gene3D" id="3.40.50.150">
    <property type="entry name" value="Vaccinia Virus protein VP39"/>
    <property type="match status" value="2"/>
</dbReference>
<proteinExistence type="predicted"/>
<dbReference type="Gene3D" id="2.40.50.40">
    <property type="match status" value="1"/>
</dbReference>
<dbReference type="GO" id="GO:0003886">
    <property type="term" value="F:DNA (cytosine-5-)-methyltransferase activity"/>
    <property type="evidence" value="ECO:0007669"/>
    <property type="project" value="TreeGrafter"/>
</dbReference>
<organism evidence="2 3">
    <name type="scientific">Ensete ventricosum</name>
    <name type="common">Abyssinian banana</name>
    <name type="synonym">Musa ensete</name>
    <dbReference type="NCBI Taxonomy" id="4639"/>
    <lineage>
        <taxon>Eukaryota</taxon>
        <taxon>Viridiplantae</taxon>
        <taxon>Streptophyta</taxon>
        <taxon>Embryophyta</taxon>
        <taxon>Tracheophyta</taxon>
        <taxon>Spermatophyta</taxon>
        <taxon>Magnoliopsida</taxon>
        <taxon>Liliopsida</taxon>
        <taxon>Zingiberales</taxon>
        <taxon>Musaceae</taxon>
        <taxon>Ensete</taxon>
    </lineage>
</organism>